<proteinExistence type="predicted"/>
<feature type="domain" description="Aldehyde oxidase/xanthine dehydrogenase a/b hammerhead" evidence="4">
    <location>
        <begin position="22"/>
        <end position="126"/>
    </location>
</feature>
<evidence type="ECO:0000313" key="5">
    <source>
        <dbReference type="EMBL" id="MFC4833930.1"/>
    </source>
</evidence>
<dbReference type="SMART" id="SM01008">
    <property type="entry name" value="Ald_Xan_dh_C"/>
    <property type="match status" value="1"/>
</dbReference>
<dbReference type="InterPro" id="IPR000674">
    <property type="entry name" value="Ald_Oxase/Xan_DH_a/b"/>
</dbReference>
<sequence>MTLTPHAMGTAMPRPEGPEKVRGRAPYAFEHPAAEPLYLFPVQAAIPRGRVTAIDTSAADALDGVVLVLTPETAPRLSDAIDPDHGVLQSAQVHQYGQYVAAVVATTSETAREAADLVRVTYAQEPHVAALDEDSSELYGPDTLVTGAPADDTRGDPDAALAGAAVTVRATYRTPMEHHEPMEPHTTVAVWEGERLVVHEATQAVSWTRQALAGAFGLAEDDVDVVAPHVGGGFGSKGGTHPNTVLTALVARAVPGRTVKYALTRQQMFDLVGYRPATIQHVALGADADGRLTAITHDVVEQSSRIQEFVEPTAAFSRGMYEAGARRTTHRVAPLDIGVPTYMRAPGEAPGSFGAECAMDELAGALGVDPIELRVRNEPEVDPEQGLPYSSRNLVACLRRGAERFDWSRRDPTPRSRLVDGWWHGTGVAAASFPVVRFPGSEARVRAARNGALGNGAGAPRYVVEIAASDIGQGAWAALTAIAADALDVPVERIDLAIGDTAFGSASPAGGSSGTTSWGAAITEAAERFRDKYGDDPDDGDEADATTPDNPWAAEYAMHAYGAHFAEVAVHADTGEIRVPRMLGVFAAGRIVNPLTARSQFLGGMTMGLSAALHEESVLDDRFGHVVNRDFAGYHIATCADVGRMDVEWLDEDDPYVNPMGSKGIGEIGIVGAAAAIANAAHHATGVRVRSLPITLDAFL</sequence>
<protein>
    <submittedName>
        <fullName evidence="5">Xanthine dehydrogenase family protein molybdopterin-binding subunit</fullName>
    </submittedName>
</protein>
<dbReference type="EMBL" id="JBHSIM010000036">
    <property type="protein sequence ID" value="MFC4833930.1"/>
    <property type="molecule type" value="Genomic_DNA"/>
</dbReference>
<organism evidence="5 6">
    <name type="scientific">Actinomycetospora chibensis</name>
    <dbReference type="NCBI Taxonomy" id="663606"/>
    <lineage>
        <taxon>Bacteria</taxon>
        <taxon>Bacillati</taxon>
        <taxon>Actinomycetota</taxon>
        <taxon>Actinomycetes</taxon>
        <taxon>Pseudonocardiales</taxon>
        <taxon>Pseudonocardiaceae</taxon>
        <taxon>Actinomycetospora</taxon>
    </lineage>
</organism>
<dbReference type="Pfam" id="PF02738">
    <property type="entry name" value="MoCoBD_1"/>
    <property type="match status" value="1"/>
</dbReference>
<dbReference type="InterPro" id="IPR037165">
    <property type="entry name" value="AldOxase/xan_DH_Mopterin-bd_sf"/>
</dbReference>
<dbReference type="Proteomes" id="UP001595909">
    <property type="component" value="Unassembled WGS sequence"/>
</dbReference>
<evidence type="ECO:0000256" key="3">
    <source>
        <dbReference type="SAM" id="MobiDB-lite"/>
    </source>
</evidence>
<accession>A0ABV9RNH1</accession>
<dbReference type="InterPro" id="IPR036856">
    <property type="entry name" value="Ald_Oxase/Xan_DH_a/b_sf"/>
</dbReference>
<gene>
    <name evidence="5" type="ORF">ACFPEL_16065</name>
</gene>
<name>A0ABV9RNH1_9PSEU</name>
<dbReference type="InterPro" id="IPR008274">
    <property type="entry name" value="AldOxase/xan_DH_MoCoBD1"/>
</dbReference>
<dbReference type="Pfam" id="PF01315">
    <property type="entry name" value="Ald_Xan_dh_C"/>
    <property type="match status" value="1"/>
</dbReference>
<evidence type="ECO:0000256" key="2">
    <source>
        <dbReference type="ARBA" id="ARBA00023002"/>
    </source>
</evidence>
<reference evidence="6" key="1">
    <citation type="journal article" date="2019" name="Int. J. Syst. Evol. Microbiol.">
        <title>The Global Catalogue of Microorganisms (GCM) 10K type strain sequencing project: providing services to taxonomists for standard genome sequencing and annotation.</title>
        <authorList>
            <consortium name="The Broad Institute Genomics Platform"/>
            <consortium name="The Broad Institute Genome Sequencing Center for Infectious Disease"/>
            <person name="Wu L."/>
            <person name="Ma J."/>
        </authorList>
    </citation>
    <scope>NUCLEOTIDE SEQUENCE [LARGE SCALE GENOMIC DNA]</scope>
    <source>
        <strain evidence="6">CCUG 50347</strain>
    </source>
</reference>
<dbReference type="RefSeq" id="WP_274188040.1">
    <property type="nucleotide sequence ID" value="NZ_BAABHN010000036.1"/>
</dbReference>
<dbReference type="SUPFAM" id="SSF56003">
    <property type="entry name" value="Molybdenum cofactor-binding domain"/>
    <property type="match status" value="1"/>
</dbReference>
<comment type="caution">
    <text evidence="5">The sequence shown here is derived from an EMBL/GenBank/DDBJ whole genome shotgun (WGS) entry which is preliminary data.</text>
</comment>
<keyword evidence="1" id="KW-0500">Molybdenum</keyword>
<dbReference type="SUPFAM" id="SSF54665">
    <property type="entry name" value="CO dehydrogenase molybdoprotein N-domain-like"/>
    <property type="match status" value="1"/>
</dbReference>
<evidence type="ECO:0000313" key="6">
    <source>
        <dbReference type="Proteomes" id="UP001595909"/>
    </source>
</evidence>
<feature type="region of interest" description="Disordered" evidence="3">
    <location>
        <begin position="1"/>
        <end position="22"/>
    </location>
</feature>
<dbReference type="PANTHER" id="PTHR11908:SF132">
    <property type="entry name" value="ALDEHYDE OXIDASE 1-RELATED"/>
    <property type="match status" value="1"/>
</dbReference>
<dbReference type="InterPro" id="IPR046867">
    <property type="entry name" value="AldOxase/xan_DH_MoCoBD2"/>
</dbReference>
<keyword evidence="6" id="KW-1185">Reference proteome</keyword>
<dbReference type="InterPro" id="IPR016208">
    <property type="entry name" value="Ald_Oxase/xanthine_DH-like"/>
</dbReference>
<evidence type="ECO:0000256" key="1">
    <source>
        <dbReference type="ARBA" id="ARBA00022505"/>
    </source>
</evidence>
<evidence type="ECO:0000259" key="4">
    <source>
        <dbReference type="SMART" id="SM01008"/>
    </source>
</evidence>
<dbReference type="Gene3D" id="3.30.365.10">
    <property type="entry name" value="Aldehyde oxidase/xanthine dehydrogenase, molybdopterin binding domain"/>
    <property type="match status" value="5"/>
</dbReference>
<keyword evidence="2" id="KW-0560">Oxidoreductase</keyword>
<dbReference type="Pfam" id="PF20256">
    <property type="entry name" value="MoCoBD_2"/>
    <property type="match status" value="2"/>
</dbReference>
<dbReference type="PANTHER" id="PTHR11908">
    <property type="entry name" value="XANTHINE DEHYDROGENASE"/>
    <property type="match status" value="1"/>
</dbReference>
<dbReference type="Gene3D" id="3.90.1170.50">
    <property type="entry name" value="Aldehyde oxidase/xanthine dehydrogenase, a/b hammerhead"/>
    <property type="match status" value="1"/>
</dbReference>